<reference evidence="2" key="1">
    <citation type="submission" date="2021-10" db="EMBL/GenBank/DDBJ databases">
        <title>Roseicella aerolatum sp. nov., isolated from aerosols of e-waste dismantling site.</title>
        <authorList>
            <person name="Qin T."/>
        </authorList>
    </citation>
    <scope>NUCLEOTIDE SEQUENCE</scope>
    <source>
        <strain evidence="2">GB24</strain>
    </source>
</reference>
<protein>
    <submittedName>
        <fullName evidence="2">Uncharacterized protein</fullName>
    </submittedName>
</protein>
<evidence type="ECO:0000256" key="1">
    <source>
        <dbReference type="SAM" id="MobiDB-lite"/>
    </source>
</evidence>
<dbReference type="Proteomes" id="UP001139311">
    <property type="component" value="Unassembled WGS sequence"/>
</dbReference>
<feature type="compositionally biased region" description="Pro residues" evidence="1">
    <location>
        <begin position="157"/>
        <end position="169"/>
    </location>
</feature>
<gene>
    <name evidence="2" type="ORF">LHA35_18805</name>
</gene>
<comment type="caution">
    <text evidence="2">The sequence shown here is derived from an EMBL/GenBank/DDBJ whole genome shotgun (WGS) entry which is preliminary data.</text>
</comment>
<accession>A0A9X1IGL7</accession>
<keyword evidence="3" id="KW-1185">Reference proteome</keyword>
<proteinExistence type="predicted"/>
<organism evidence="2 3">
    <name type="scientific">Roseicella aerolata</name>
    <dbReference type="NCBI Taxonomy" id="2883479"/>
    <lineage>
        <taxon>Bacteria</taxon>
        <taxon>Pseudomonadati</taxon>
        <taxon>Pseudomonadota</taxon>
        <taxon>Alphaproteobacteria</taxon>
        <taxon>Acetobacterales</taxon>
        <taxon>Roseomonadaceae</taxon>
        <taxon>Roseicella</taxon>
    </lineage>
</organism>
<dbReference type="RefSeq" id="WP_226610909.1">
    <property type="nucleotide sequence ID" value="NZ_JAJAQI010000031.1"/>
</dbReference>
<dbReference type="EMBL" id="JAJAQI010000031">
    <property type="protein sequence ID" value="MCB4823784.1"/>
    <property type="molecule type" value="Genomic_DNA"/>
</dbReference>
<feature type="region of interest" description="Disordered" evidence="1">
    <location>
        <begin position="81"/>
        <end position="192"/>
    </location>
</feature>
<evidence type="ECO:0000313" key="3">
    <source>
        <dbReference type="Proteomes" id="UP001139311"/>
    </source>
</evidence>
<sequence length="229" mass="23275">MGRVGGTAARTAVLGIAVLLGGCTAFNNGTANVADSMTRAGDRIGAPWGQMRATTPEQSITAARITGTPVEVTAVTPEAGDVWPVPEAPRATLANPDAAMRGIPNYRPGELDRPSGPAPRSQWQPTDPAPLPPGLRGSSSPPPQSNRGIDVPQPQAVAPPLPDQNAPPPRRADGRVITTPSGPAITTGGNDRVQSYITPGGGTGTAVIDGNTTTLIGPGGQVQTVPTRR</sequence>
<dbReference type="AlphaFoldDB" id="A0A9X1IGL7"/>
<name>A0A9X1IGL7_9PROT</name>
<evidence type="ECO:0000313" key="2">
    <source>
        <dbReference type="EMBL" id="MCB4823784.1"/>
    </source>
</evidence>
<dbReference type="PROSITE" id="PS51257">
    <property type="entry name" value="PROKAR_LIPOPROTEIN"/>
    <property type="match status" value="1"/>
</dbReference>